<dbReference type="EMBL" id="RBWV01000012">
    <property type="protein sequence ID" value="RKS73860.1"/>
    <property type="molecule type" value="Genomic_DNA"/>
</dbReference>
<evidence type="ECO:0000256" key="1">
    <source>
        <dbReference type="SAM" id="SignalP"/>
    </source>
</evidence>
<keyword evidence="3" id="KW-1185">Reference proteome</keyword>
<feature type="chain" id="PRO_5019325750" description="LppP/LprE lipoprotein" evidence="1">
    <location>
        <begin position="25"/>
        <end position="154"/>
    </location>
</feature>
<gene>
    <name evidence="2" type="ORF">CLV35_2354</name>
</gene>
<evidence type="ECO:0000313" key="3">
    <source>
        <dbReference type="Proteomes" id="UP000281955"/>
    </source>
</evidence>
<evidence type="ECO:0008006" key="4">
    <source>
        <dbReference type="Google" id="ProtNLM"/>
    </source>
</evidence>
<protein>
    <recommendedName>
        <fullName evidence="4">LppP/LprE lipoprotein</fullName>
    </recommendedName>
</protein>
<dbReference type="OrthoDB" id="3404649at2"/>
<comment type="caution">
    <text evidence="2">The sequence shown here is derived from an EMBL/GenBank/DDBJ whole genome shotgun (WGS) entry which is preliminary data.</text>
</comment>
<keyword evidence="1" id="KW-0732">Signal</keyword>
<feature type="signal peptide" evidence="1">
    <location>
        <begin position="1"/>
        <end position="24"/>
    </location>
</feature>
<evidence type="ECO:0000313" key="2">
    <source>
        <dbReference type="EMBL" id="RKS73860.1"/>
    </source>
</evidence>
<name>A0A420XNT0_9ACTN</name>
<sequence>MRKSVLSTVLAAVLVLAMAGPASASPHAPTLHLKGKTSAIYGFDGSVEGTGPVLPAANVVAEVKNCPQGDWMLDATLVQDGVSYSWATTALGAGYGECGVDEAPFTVAMGFYGTALHSGRATAHFAIYHYVCSEGICSPEATTTMEDTRVVRIP</sequence>
<dbReference type="Proteomes" id="UP000281955">
    <property type="component" value="Unassembled WGS sequence"/>
</dbReference>
<accession>A0A420XNT0</accession>
<proteinExistence type="predicted"/>
<reference evidence="2 3" key="1">
    <citation type="submission" date="2018-10" db="EMBL/GenBank/DDBJ databases">
        <title>Genomic Encyclopedia of Archaeal and Bacterial Type Strains, Phase II (KMG-II): from individual species to whole genera.</title>
        <authorList>
            <person name="Goeker M."/>
        </authorList>
    </citation>
    <scope>NUCLEOTIDE SEQUENCE [LARGE SCALE GENOMIC DNA]</scope>
    <source>
        <strain evidence="2 3">RP-AC37</strain>
    </source>
</reference>
<dbReference type="AlphaFoldDB" id="A0A420XNT0"/>
<dbReference type="InParanoid" id="A0A420XNT0"/>
<organism evidence="2 3">
    <name type="scientific">Motilibacter peucedani</name>
    <dbReference type="NCBI Taxonomy" id="598650"/>
    <lineage>
        <taxon>Bacteria</taxon>
        <taxon>Bacillati</taxon>
        <taxon>Actinomycetota</taxon>
        <taxon>Actinomycetes</taxon>
        <taxon>Motilibacterales</taxon>
        <taxon>Motilibacteraceae</taxon>
        <taxon>Motilibacter</taxon>
    </lineage>
</organism>
<dbReference type="RefSeq" id="WP_121193663.1">
    <property type="nucleotide sequence ID" value="NZ_RBWV01000012.1"/>
</dbReference>